<dbReference type="RefSeq" id="WP_321536909.1">
    <property type="nucleotide sequence ID" value="NZ_JARGDL010000027.1"/>
</dbReference>
<accession>A0AAE3TD69</accession>
<feature type="domain" description="GP-PDE" evidence="1">
    <location>
        <begin position="4"/>
        <end position="251"/>
    </location>
</feature>
<sequence length="260" mass="30029">MNNPLIVAHRGASYAAPENTIPSFELAFKENADFIEGDFWLTKDSEIVCIHDPDTKRVSKKNIKLKVCLSTLVELKKIDVGSWMDDKYKGTTIPTFQEVLKIIPDGKGIYIEIKDDREIFIEKLREILNQFSVPKDKIRIIAFNPNTVRLAKDILPEIKTYWLFSWYFSRKKCLKSLAQRRLMQTLKTLDCDGLDVNAASYIDEKLVKSLRENNLDFCAYDVDKVEDAIRLINLGIDSITTNSPLKMREEIETVIAMEHY</sequence>
<evidence type="ECO:0000313" key="3">
    <source>
        <dbReference type="Proteomes" id="UP001221302"/>
    </source>
</evidence>
<keyword evidence="3" id="KW-1185">Reference proteome</keyword>
<dbReference type="EMBL" id="JARGDL010000027">
    <property type="protein sequence ID" value="MDF1613138.1"/>
    <property type="molecule type" value="Genomic_DNA"/>
</dbReference>
<evidence type="ECO:0000313" key="2">
    <source>
        <dbReference type="EMBL" id="MDF1613138.1"/>
    </source>
</evidence>
<dbReference type="SUPFAM" id="SSF51695">
    <property type="entry name" value="PLC-like phosphodiesterases"/>
    <property type="match status" value="1"/>
</dbReference>
<evidence type="ECO:0000259" key="1">
    <source>
        <dbReference type="PROSITE" id="PS51704"/>
    </source>
</evidence>
<comment type="caution">
    <text evidence="2">The sequence shown here is derived from an EMBL/GenBank/DDBJ whole genome shotgun (WGS) entry which is preliminary data.</text>
</comment>
<organism evidence="2 3">
    <name type="scientific">Stygiobacter electus</name>
    <dbReference type="NCBI Taxonomy" id="3032292"/>
    <lineage>
        <taxon>Bacteria</taxon>
        <taxon>Pseudomonadati</taxon>
        <taxon>Ignavibacteriota</taxon>
        <taxon>Ignavibacteria</taxon>
        <taxon>Ignavibacteriales</taxon>
        <taxon>Melioribacteraceae</taxon>
        <taxon>Stygiobacter</taxon>
    </lineage>
</organism>
<reference evidence="2" key="1">
    <citation type="submission" date="2023-03" db="EMBL/GenBank/DDBJ databases">
        <title>Stygiobacter electus gen. nov., sp. nov., facultatively anaerobic thermotolerant bacterium of the class Ignavibacteria from a well of Yessentuki mineral water deposit.</title>
        <authorList>
            <person name="Podosokorskaya O.A."/>
            <person name="Elcheninov A.G."/>
            <person name="Petrova N.F."/>
            <person name="Zavarzina D.G."/>
            <person name="Kublanov I.V."/>
            <person name="Merkel A.Y."/>
        </authorList>
    </citation>
    <scope>NUCLEOTIDE SEQUENCE</scope>
    <source>
        <strain evidence="2">09-Me</strain>
    </source>
</reference>
<dbReference type="Proteomes" id="UP001221302">
    <property type="component" value="Unassembled WGS sequence"/>
</dbReference>
<dbReference type="InterPro" id="IPR030395">
    <property type="entry name" value="GP_PDE_dom"/>
</dbReference>
<dbReference type="PANTHER" id="PTHR46211">
    <property type="entry name" value="GLYCEROPHOSPHORYL DIESTER PHOSPHODIESTERASE"/>
    <property type="match status" value="1"/>
</dbReference>
<name>A0AAE3TD69_9BACT</name>
<dbReference type="InterPro" id="IPR017946">
    <property type="entry name" value="PLC-like_Pdiesterase_TIM-brl"/>
</dbReference>
<dbReference type="GO" id="GO:0006629">
    <property type="term" value="P:lipid metabolic process"/>
    <property type="evidence" value="ECO:0007669"/>
    <property type="project" value="InterPro"/>
</dbReference>
<protein>
    <submittedName>
        <fullName evidence="2">Glycerophosphodiester phosphodiesterase family protein</fullName>
    </submittedName>
</protein>
<proteinExistence type="predicted"/>
<gene>
    <name evidence="2" type="ORF">P0M35_13310</name>
</gene>
<dbReference type="AlphaFoldDB" id="A0AAE3TD69"/>
<dbReference type="GO" id="GO:0008081">
    <property type="term" value="F:phosphoric diester hydrolase activity"/>
    <property type="evidence" value="ECO:0007669"/>
    <property type="project" value="InterPro"/>
</dbReference>
<dbReference type="Gene3D" id="3.20.20.190">
    <property type="entry name" value="Phosphatidylinositol (PI) phosphodiesterase"/>
    <property type="match status" value="1"/>
</dbReference>
<dbReference type="PANTHER" id="PTHR46211:SF1">
    <property type="entry name" value="GLYCEROPHOSPHODIESTER PHOSPHODIESTERASE, CYTOPLASMIC"/>
    <property type="match status" value="1"/>
</dbReference>
<dbReference type="PROSITE" id="PS51704">
    <property type="entry name" value="GP_PDE"/>
    <property type="match status" value="1"/>
</dbReference>
<dbReference type="Pfam" id="PF03009">
    <property type="entry name" value="GDPD"/>
    <property type="match status" value="1"/>
</dbReference>